<dbReference type="PANTHER" id="PTHR31964">
    <property type="entry name" value="ADENINE NUCLEOTIDE ALPHA HYDROLASES-LIKE SUPERFAMILY PROTEIN"/>
    <property type="match status" value="1"/>
</dbReference>
<dbReference type="InterPro" id="IPR006015">
    <property type="entry name" value="Universal_stress_UspA"/>
</dbReference>
<evidence type="ECO:0000313" key="4">
    <source>
        <dbReference type="Proteomes" id="UP001499967"/>
    </source>
</evidence>
<dbReference type="Proteomes" id="UP001499967">
    <property type="component" value="Unassembled WGS sequence"/>
</dbReference>
<evidence type="ECO:0000256" key="1">
    <source>
        <dbReference type="ARBA" id="ARBA00008791"/>
    </source>
</evidence>
<feature type="domain" description="UspA" evidence="2">
    <location>
        <begin position="6"/>
        <end position="148"/>
    </location>
</feature>
<dbReference type="PANTHER" id="PTHR31964:SF113">
    <property type="entry name" value="USPA DOMAIN-CONTAINING PROTEIN"/>
    <property type="match status" value="1"/>
</dbReference>
<dbReference type="Pfam" id="PF00582">
    <property type="entry name" value="Usp"/>
    <property type="match status" value="1"/>
</dbReference>
<organism evidence="3 4">
    <name type="scientific">Pseudonocardia zijingensis</name>
    <dbReference type="NCBI Taxonomy" id="153376"/>
    <lineage>
        <taxon>Bacteria</taxon>
        <taxon>Bacillati</taxon>
        <taxon>Actinomycetota</taxon>
        <taxon>Actinomycetes</taxon>
        <taxon>Pseudonocardiales</taxon>
        <taxon>Pseudonocardiaceae</taxon>
        <taxon>Pseudonocardia</taxon>
    </lineage>
</organism>
<evidence type="ECO:0000259" key="2">
    <source>
        <dbReference type="Pfam" id="PF00582"/>
    </source>
</evidence>
<dbReference type="PRINTS" id="PR01438">
    <property type="entry name" value="UNVRSLSTRESS"/>
</dbReference>
<dbReference type="CDD" id="cd23659">
    <property type="entry name" value="USP_At3g01520-like"/>
    <property type="match status" value="1"/>
</dbReference>
<name>A0ABN1PDV2_9PSEU</name>
<reference evidence="3 4" key="1">
    <citation type="journal article" date="2019" name="Int. J. Syst. Evol. Microbiol.">
        <title>The Global Catalogue of Microorganisms (GCM) 10K type strain sequencing project: providing services to taxonomists for standard genome sequencing and annotation.</title>
        <authorList>
            <consortium name="The Broad Institute Genomics Platform"/>
            <consortium name="The Broad Institute Genome Sequencing Center for Infectious Disease"/>
            <person name="Wu L."/>
            <person name="Ma J."/>
        </authorList>
    </citation>
    <scope>NUCLEOTIDE SEQUENCE [LARGE SCALE GENOMIC DNA]</scope>
    <source>
        <strain evidence="3 4">JCM 11117</strain>
    </source>
</reference>
<sequence>MEDQRGRVVVGVDGSAGSRAALVHALQDAARRGAAVEVVTAFEHPEYWAPHYVPPVITIEELREDVRRDIETVVQEITGEFADRVEALPPVTVHPVPGGAAHALLRAAEGADLLVVGSRGRGGFAGVLLGSVGLLCVLHAPCPVTVVHEVRPEQHTASAVADAAPAVS</sequence>
<protein>
    <recommendedName>
        <fullName evidence="2">UspA domain-containing protein</fullName>
    </recommendedName>
</protein>
<gene>
    <name evidence="3" type="ORF">GCM10009559_11200</name>
</gene>
<accession>A0ABN1PDV2</accession>
<dbReference type="EMBL" id="BAAAHP010000031">
    <property type="protein sequence ID" value="GAA0926175.1"/>
    <property type="molecule type" value="Genomic_DNA"/>
</dbReference>
<keyword evidence="4" id="KW-1185">Reference proteome</keyword>
<evidence type="ECO:0000313" key="3">
    <source>
        <dbReference type="EMBL" id="GAA0926175.1"/>
    </source>
</evidence>
<dbReference type="InterPro" id="IPR014729">
    <property type="entry name" value="Rossmann-like_a/b/a_fold"/>
</dbReference>
<dbReference type="RefSeq" id="WP_343939624.1">
    <property type="nucleotide sequence ID" value="NZ_BAAAHP010000031.1"/>
</dbReference>
<proteinExistence type="inferred from homology"/>
<dbReference type="SUPFAM" id="SSF52402">
    <property type="entry name" value="Adenine nucleotide alpha hydrolases-like"/>
    <property type="match status" value="1"/>
</dbReference>
<comment type="caution">
    <text evidence="3">The sequence shown here is derived from an EMBL/GenBank/DDBJ whole genome shotgun (WGS) entry which is preliminary data.</text>
</comment>
<dbReference type="Gene3D" id="3.40.50.620">
    <property type="entry name" value="HUPs"/>
    <property type="match status" value="1"/>
</dbReference>
<comment type="similarity">
    <text evidence="1">Belongs to the universal stress protein A family.</text>
</comment>
<dbReference type="InterPro" id="IPR006016">
    <property type="entry name" value="UspA"/>
</dbReference>